<sequence>MWKSYFEFKVAQFFVEILKRSKATKSFDINAQCFLHAHHLEIFYFLDETTLRLLLPFIHIIHAGFYVQ</sequence>
<dbReference type="Proteomes" id="UP000183832">
    <property type="component" value="Unassembled WGS sequence"/>
</dbReference>
<organism evidence="1 2">
    <name type="scientific">Clunio marinus</name>
    <dbReference type="NCBI Taxonomy" id="568069"/>
    <lineage>
        <taxon>Eukaryota</taxon>
        <taxon>Metazoa</taxon>
        <taxon>Ecdysozoa</taxon>
        <taxon>Arthropoda</taxon>
        <taxon>Hexapoda</taxon>
        <taxon>Insecta</taxon>
        <taxon>Pterygota</taxon>
        <taxon>Neoptera</taxon>
        <taxon>Endopterygota</taxon>
        <taxon>Diptera</taxon>
        <taxon>Nematocera</taxon>
        <taxon>Chironomoidea</taxon>
        <taxon>Chironomidae</taxon>
        <taxon>Clunio</taxon>
    </lineage>
</organism>
<protein>
    <submittedName>
        <fullName evidence="1">CLUMA_CG001756, isoform A</fullName>
    </submittedName>
</protein>
<dbReference type="EMBL" id="CVRI01000006">
    <property type="protein sequence ID" value="CRK87970.1"/>
    <property type="molecule type" value="Genomic_DNA"/>
</dbReference>
<gene>
    <name evidence="1" type="ORF">CLUMA_CG001756</name>
</gene>
<proteinExistence type="predicted"/>
<keyword evidence="2" id="KW-1185">Reference proteome</keyword>
<name>A0A1J1HKA1_9DIPT</name>
<dbReference type="AlphaFoldDB" id="A0A1J1HKA1"/>
<evidence type="ECO:0000313" key="1">
    <source>
        <dbReference type="EMBL" id="CRK87970.1"/>
    </source>
</evidence>
<reference evidence="1 2" key="1">
    <citation type="submission" date="2015-04" db="EMBL/GenBank/DDBJ databases">
        <authorList>
            <person name="Syromyatnikov M.Y."/>
            <person name="Popov V.N."/>
        </authorList>
    </citation>
    <scope>NUCLEOTIDE SEQUENCE [LARGE SCALE GENOMIC DNA]</scope>
</reference>
<evidence type="ECO:0000313" key="2">
    <source>
        <dbReference type="Proteomes" id="UP000183832"/>
    </source>
</evidence>
<accession>A0A1J1HKA1</accession>